<evidence type="ECO:0000313" key="2">
    <source>
        <dbReference type="EMBL" id="MPC32208.1"/>
    </source>
</evidence>
<protein>
    <submittedName>
        <fullName evidence="2">Uncharacterized protein</fullName>
    </submittedName>
</protein>
<keyword evidence="3" id="KW-1185">Reference proteome</keyword>
<dbReference type="AlphaFoldDB" id="A0A5B7EFG4"/>
<name>A0A5B7EFG4_PORTR</name>
<organism evidence="2 3">
    <name type="scientific">Portunus trituberculatus</name>
    <name type="common">Swimming crab</name>
    <name type="synonym">Neptunus trituberculatus</name>
    <dbReference type="NCBI Taxonomy" id="210409"/>
    <lineage>
        <taxon>Eukaryota</taxon>
        <taxon>Metazoa</taxon>
        <taxon>Ecdysozoa</taxon>
        <taxon>Arthropoda</taxon>
        <taxon>Crustacea</taxon>
        <taxon>Multicrustacea</taxon>
        <taxon>Malacostraca</taxon>
        <taxon>Eumalacostraca</taxon>
        <taxon>Eucarida</taxon>
        <taxon>Decapoda</taxon>
        <taxon>Pleocyemata</taxon>
        <taxon>Brachyura</taxon>
        <taxon>Eubrachyura</taxon>
        <taxon>Portunoidea</taxon>
        <taxon>Portunidae</taxon>
        <taxon>Portuninae</taxon>
        <taxon>Portunus</taxon>
    </lineage>
</organism>
<evidence type="ECO:0000256" key="1">
    <source>
        <dbReference type="SAM" id="MobiDB-lite"/>
    </source>
</evidence>
<dbReference type="Proteomes" id="UP000324222">
    <property type="component" value="Unassembled WGS sequence"/>
</dbReference>
<comment type="caution">
    <text evidence="2">The sequence shown here is derived from an EMBL/GenBank/DDBJ whole genome shotgun (WGS) entry which is preliminary data.</text>
</comment>
<accession>A0A5B7EFG4</accession>
<sequence>MKERFASRDTNILTSLADTVVGKATEESFKAVSDFYSIDTDVLMGETAIFHNLESVNLKTANQPRKAQDEEGPQRNVLSSQEELVGEERRVEVEVDLPWVSGRQVTTKITPHSEHKEYAMNTPPTPTTITLKGKVNPTMLWKILKQTLMIPVPMFLTCEGRSSSTIVHEMGPMPIP</sequence>
<feature type="region of interest" description="Disordered" evidence="1">
    <location>
        <begin position="61"/>
        <end position="85"/>
    </location>
</feature>
<evidence type="ECO:0000313" key="3">
    <source>
        <dbReference type="Proteomes" id="UP000324222"/>
    </source>
</evidence>
<proteinExistence type="predicted"/>
<gene>
    <name evidence="2" type="ORF">E2C01_025514</name>
</gene>
<reference evidence="2 3" key="1">
    <citation type="submission" date="2019-05" db="EMBL/GenBank/DDBJ databases">
        <title>Another draft genome of Portunus trituberculatus and its Hox gene families provides insights of decapod evolution.</title>
        <authorList>
            <person name="Jeong J.-H."/>
            <person name="Song I."/>
            <person name="Kim S."/>
            <person name="Choi T."/>
            <person name="Kim D."/>
            <person name="Ryu S."/>
            <person name="Kim W."/>
        </authorList>
    </citation>
    <scope>NUCLEOTIDE SEQUENCE [LARGE SCALE GENOMIC DNA]</scope>
    <source>
        <tissue evidence="2">Muscle</tissue>
    </source>
</reference>
<dbReference type="EMBL" id="VSRR010002584">
    <property type="protein sequence ID" value="MPC32208.1"/>
    <property type="molecule type" value="Genomic_DNA"/>
</dbReference>